<evidence type="ECO:0000259" key="7">
    <source>
        <dbReference type="Pfam" id="PF00924"/>
    </source>
</evidence>
<keyword evidence="5 6" id="KW-0472">Membrane</keyword>
<dbReference type="InterPro" id="IPR023408">
    <property type="entry name" value="MscS_beta-dom_sf"/>
</dbReference>
<gene>
    <name evidence="8" type="ORF">EUV02_15030</name>
</gene>
<dbReference type="Gene3D" id="1.10.287.1260">
    <property type="match status" value="1"/>
</dbReference>
<dbReference type="InterPro" id="IPR045275">
    <property type="entry name" value="MscS_archaea/bacteria_type"/>
</dbReference>
<reference evidence="8 9" key="1">
    <citation type="submission" date="2019-02" db="EMBL/GenBank/DDBJ databases">
        <title>Polymorphobacter sp. isolated from the lake at the Tibet of China.</title>
        <authorList>
            <person name="Li A."/>
        </authorList>
    </citation>
    <scope>NUCLEOTIDE SEQUENCE [LARGE SCALE GENOMIC DNA]</scope>
    <source>
        <strain evidence="8 9">DJ1R-1</strain>
    </source>
</reference>
<evidence type="ECO:0000256" key="4">
    <source>
        <dbReference type="ARBA" id="ARBA00022989"/>
    </source>
</evidence>
<comment type="subunit">
    <text evidence="6">Homoheptamer.</text>
</comment>
<keyword evidence="9" id="KW-1185">Reference proteome</keyword>
<dbReference type="InterPro" id="IPR006685">
    <property type="entry name" value="MscS_channel_2nd"/>
</dbReference>
<evidence type="ECO:0000256" key="5">
    <source>
        <dbReference type="ARBA" id="ARBA00023136"/>
    </source>
</evidence>
<keyword evidence="4 6" id="KW-1133">Transmembrane helix</keyword>
<feature type="transmembrane region" description="Helical" evidence="6">
    <location>
        <begin position="90"/>
        <end position="118"/>
    </location>
</feature>
<accession>A0A4Y9EJS7</accession>
<keyword evidence="3 6" id="KW-0812">Transmembrane</keyword>
<evidence type="ECO:0000256" key="6">
    <source>
        <dbReference type="RuleBase" id="RU369025"/>
    </source>
</evidence>
<feature type="domain" description="Mechanosensitive ion channel MscS" evidence="7">
    <location>
        <begin position="105"/>
        <end position="163"/>
    </location>
</feature>
<keyword evidence="6" id="KW-0407">Ion channel</keyword>
<proteinExistence type="inferred from homology"/>
<feature type="transmembrane region" description="Helical" evidence="6">
    <location>
        <begin position="20"/>
        <end position="42"/>
    </location>
</feature>
<evidence type="ECO:0000256" key="1">
    <source>
        <dbReference type="ARBA" id="ARBA00004141"/>
    </source>
</evidence>
<comment type="caution">
    <text evidence="6">Lacks conserved residue(s) required for the propagation of feature annotation.</text>
</comment>
<evidence type="ECO:0000313" key="9">
    <source>
        <dbReference type="Proteomes" id="UP000297737"/>
    </source>
</evidence>
<dbReference type="PANTHER" id="PTHR30221:SF3">
    <property type="entry name" value="SMALL-CONDUCTANCE MECHANOSENSITIVE CHANNEL"/>
    <property type="match status" value="1"/>
</dbReference>
<dbReference type="Proteomes" id="UP000297737">
    <property type="component" value="Unassembled WGS sequence"/>
</dbReference>
<evidence type="ECO:0000256" key="2">
    <source>
        <dbReference type="ARBA" id="ARBA00008017"/>
    </source>
</evidence>
<dbReference type="InterPro" id="IPR010920">
    <property type="entry name" value="LSM_dom_sf"/>
</dbReference>
<comment type="subcellular location">
    <subcellularLocation>
        <location evidence="6">Cell inner membrane</location>
        <topology evidence="6">Multi-pass membrane protein</topology>
    </subcellularLocation>
    <subcellularLocation>
        <location evidence="1">Membrane</location>
        <topology evidence="1">Multi-pass membrane protein</topology>
    </subcellularLocation>
</comment>
<organism evidence="8 9">
    <name type="scientific">Glacieibacterium arshaanense</name>
    <dbReference type="NCBI Taxonomy" id="2511025"/>
    <lineage>
        <taxon>Bacteria</taxon>
        <taxon>Pseudomonadati</taxon>
        <taxon>Pseudomonadota</taxon>
        <taxon>Alphaproteobacteria</taxon>
        <taxon>Sphingomonadales</taxon>
        <taxon>Sphingosinicellaceae</taxon>
        <taxon>Glacieibacterium</taxon>
    </lineage>
</organism>
<comment type="similarity">
    <text evidence="2 6">Belongs to the MscS (TC 1.A.23) family.</text>
</comment>
<dbReference type="PANTHER" id="PTHR30221">
    <property type="entry name" value="SMALL-CONDUCTANCE MECHANOSENSITIVE CHANNEL"/>
    <property type="match status" value="1"/>
</dbReference>
<dbReference type="Pfam" id="PF00924">
    <property type="entry name" value="MS_channel_2nd"/>
    <property type="match status" value="1"/>
</dbReference>
<keyword evidence="6" id="KW-0997">Cell inner membrane</keyword>
<protein>
    <recommendedName>
        <fullName evidence="6">Small-conductance mechanosensitive channel</fullName>
    </recommendedName>
</protein>
<dbReference type="GO" id="GO:0005886">
    <property type="term" value="C:plasma membrane"/>
    <property type="evidence" value="ECO:0007669"/>
    <property type="project" value="UniProtKB-SubCell"/>
</dbReference>
<dbReference type="EMBL" id="SIHO01000004">
    <property type="protein sequence ID" value="TFU00362.1"/>
    <property type="molecule type" value="Genomic_DNA"/>
</dbReference>
<dbReference type="Pfam" id="PF05552">
    <property type="entry name" value="MS_channel_1st_1"/>
    <property type="match status" value="1"/>
</dbReference>
<dbReference type="GO" id="GO:0008381">
    <property type="term" value="F:mechanosensitive monoatomic ion channel activity"/>
    <property type="evidence" value="ECO:0007669"/>
    <property type="project" value="InterPro"/>
</dbReference>
<evidence type="ECO:0000313" key="8">
    <source>
        <dbReference type="EMBL" id="TFU00362.1"/>
    </source>
</evidence>
<comment type="caution">
    <text evidence="8">The sequence shown here is derived from an EMBL/GenBank/DDBJ whole genome shotgun (WGS) entry which is preliminary data.</text>
</comment>
<dbReference type="SUPFAM" id="SSF50182">
    <property type="entry name" value="Sm-like ribonucleoproteins"/>
    <property type="match status" value="1"/>
</dbReference>
<dbReference type="InterPro" id="IPR008910">
    <property type="entry name" value="MSC_TM_helix"/>
</dbReference>
<comment type="function">
    <text evidence="6">Mechanosensitive channel that participates in the regulation of osmotic pressure changes within the cell, opening in response to stretch forces in the membrane lipid bilayer, without the need for other proteins. Contributes to normal resistance to hypoosmotic shock. Forms an ion channel of 1.0 nanosiemens conductance with a slight preference for anions.</text>
</comment>
<keyword evidence="6" id="KW-0813">Transport</keyword>
<sequence length="270" mass="28024">MDQLPTRWPALLPKLEALGLRLLGAVALAALGWLLIRFVVRLTGAALERAHVEPTIAGFLTRLLNATLTVFLVVVLLGLCGLQLASFAALMAGVGIAVGGAMSGLLGDFAAGLLLLVLRPFDIGDEIAIDGAEGEVEEIGVFRTVLVSEQNVRTLVGNAKLLGDVVELKHPDRIVEVRRKVALAPGADVAAIAAQLAGVEGIAAMPAPRISPSKGEGGEPAISIQYSCRADAADGIAFAINRLLATALPAAPRRVPTVRVQLLRHTANAA</sequence>
<dbReference type="AlphaFoldDB" id="A0A4Y9EJS7"/>
<dbReference type="SUPFAM" id="SSF82861">
    <property type="entry name" value="Mechanosensitive channel protein MscS (YggB), transmembrane region"/>
    <property type="match status" value="1"/>
</dbReference>
<dbReference type="OrthoDB" id="9799209at2"/>
<feature type="transmembrane region" description="Helical" evidence="6">
    <location>
        <begin position="63"/>
        <end position="84"/>
    </location>
</feature>
<keyword evidence="6" id="KW-0406">Ion transport</keyword>
<evidence type="ECO:0000256" key="3">
    <source>
        <dbReference type="ARBA" id="ARBA00022692"/>
    </source>
</evidence>
<keyword evidence="6" id="KW-1003">Cell membrane</keyword>
<name>A0A4Y9EJS7_9SPHN</name>
<dbReference type="InterPro" id="IPR011014">
    <property type="entry name" value="MscS_channel_TM-2"/>
</dbReference>
<dbReference type="RefSeq" id="WP_135247123.1">
    <property type="nucleotide sequence ID" value="NZ_SIHO01000004.1"/>
</dbReference>
<dbReference type="Gene3D" id="2.30.30.60">
    <property type="match status" value="1"/>
</dbReference>